<evidence type="ECO:0000256" key="1">
    <source>
        <dbReference type="SAM" id="MobiDB-lite"/>
    </source>
</evidence>
<evidence type="ECO:0000313" key="2">
    <source>
        <dbReference type="EMBL" id="GFF83447.1"/>
    </source>
</evidence>
<feature type="compositionally biased region" description="Polar residues" evidence="1">
    <location>
        <begin position="34"/>
        <end position="57"/>
    </location>
</feature>
<sequence length="77" mass="8893">MPLGFPNFRSISDDDQVQMVYKQRQEKEREKASLLQNETASMTSDRTLCQPDQQKRSTSVFSSIKTAMMHIAPKQEL</sequence>
<organism evidence="2 3">
    <name type="scientific">Aspergillus udagawae</name>
    <dbReference type="NCBI Taxonomy" id="91492"/>
    <lineage>
        <taxon>Eukaryota</taxon>
        <taxon>Fungi</taxon>
        <taxon>Dikarya</taxon>
        <taxon>Ascomycota</taxon>
        <taxon>Pezizomycotina</taxon>
        <taxon>Eurotiomycetes</taxon>
        <taxon>Eurotiomycetidae</taxon>
        <taxon>Eurotiales</taxon>
        <taxon>Aspergillaceae</taxon>
        <taxon>Aspergillus</taxon>
        <taxon>Aspergillus subgen. Fumigati</taxon>
    </lineage>
</organism>
<proteinExistence type="predicted"/>
<protein>
    <submittedName>
        <fullName evidence="2">Uncharacterized protein</fullName>
    </submittedName>
</protein>
<evidence type="ECO:0000313" key="3">
    <source>
        <dbReference type="Proteomes" id="UP000465266"/>
    </source>
</evidence>
<dbReference type="EMBL" id="BLKG01000031">
    <property type="protein sequence ID" value="GFF83447.1"/>
    <property type="molecule type" value="Genomic_DNA"/>
</dbReference>
<keyword evidence="3" id="KW-1185">Reference proteome</keyword>
<reference evidence="2 3" key="1">
    <citation type="submission" date="2020-01" db="EMBL/GenBank/DDBJ databases">
        <title>Draft genome sequence of Aspergillus udagawae IFM 53868.</title>
        <authorList>
            <person name="Takahashi H."/>
            <person name="Yaguchi T."/>
        </authorList>
    </citation>
    <scope>NUCLEOTIDE SEQUENCE [LARGE SCALE GENOMIC DNA]</scope>
    <source>
        <strain evidence="2 3">IFM 53868</strain>
    </source>
</reference>
<name>A0ABQ1AK76_9EURO</name>
<dbReference type="Proteomes" id="UP000465266">
    <property type="component" value="Unassembled WGS sequence"/>
</dbReference>
<gene>
    <name evidence="2" type="ORF">IFM53868_03808</name>
</gene>
<feature type="region of interest" description="Disordered" evidence="1">
    <location>
        <begin position="26"/>
        <end position="57"/>
    </location>
</feature>
<accession>A0ABQ1AK76</accession>
<comment type="caution">
    <text evidence="2">The sequence shown here is derived from an EMBL/GenBank/DDBJ whole genome shotgun (WGS) entry which is preliminary data.</text>
</comment>